<feature type="compositionally biased region" description="Acidic residues" evidence="1">
    <location>
        <begin position="182"/>
        <end position="195"/>
    </location>
</feature>
<organism evidence="2 3">
    <name type="scientific">Curvularia kusanoi</name>
    <name type="common">Cochliobolus kusanoi</name>
    <dbReference type="NCBI Taxonomy" id="90978"/>
    <lineage>
        <taxon>Eukaryota</taxon>
        <taxon>Fungi</taxon>
        <taxon>Dikarya</taxon>
        <taxon>Ascomycota</taxon>
        <taxon>Pezizomycotina</taxon>
        <taxon>Dothideomycetes</taxon>
        <taxon>Pleosporomycetidae</taxon>
        <taxon>Pleosporales</taxon>
        <taxon>Pleosporineae</taxon>
        <taxon>Pleosporaceae</taxon>
        <taxon>Curvularia</taxon>
    </lineage>
</organism>
<feature type="region of interest" description="Disordered" evidence="1">
    <location>
        <begin position="127"/>
        <end position="195"/>
    </location>
</feature>
<evidence type="ECO:0000313" key="2">
    <source>
        <dbReference type="EMBL" id="KAF3001513.1"/>
    </source>
</evidence>
<proteinExistence type="predicted"/>
<feature type="region of interest" description="Disordered" evidence="1">
    <location>
        <begin position="38"/>
        <end position="110"/>
    </location>
</feature>
<dbReference type="AlphaFoldDB" id="A0A9P4TDP5"/>
<dbReference type="EMBL" id="SWKU01000013">
    <property type="protein sequence ID" value="KAF3001513.1"/>
    <property type="molecule type" value="Genomic_DNA"/>
</dbReference>
<dbReference type="OrthoDB" id="5395975at2759"/>
<keyword evidence="3" id="KW-1185">Reference proteome</keyword>
<protein>
    <submittedName>
        <fullName evidence="2">Uncharacterized protein</fullName>
    </submittedName>
</protein>
<dbReference type="Proteomes" id="UP000801428">
    <property type="component" value="Unassembled WGS sequence"/>
</dbReference>
<evidence type="ECO:0000256" key="1">
    <source>
        <dbReference type="SAM" id="MobiDB-lite"/>
    </source>
</evidence>
<feature type="compositionally biased region" description="Polar residues" evidence="1">
    <location>
        <begin position="159"/>
        <end position="170"/>
    </location>
</feature>
<reference evidence="2" key="1">
    <citation type="submission" date="2019-04" db="EMBL/GenBank/DDBJ databases">
        <title>Sequencing of skin fungus with MAO and IRED activity.</title>
        <authorList>
            <person name="Marsaioli A.J."/>
            <person name="Bonatto J.M.C."/>
            <person name="Reis Junior O."/>
        </authorList>
    </citation>
    <scope>NUCLEOTIDE SEQUENCE</scope>
    <source>
        <strain evidence="2">30M1</strain>
    </source>
</reference>
<feature type="compositionally biased region" description="Basic and acidic residues" evidence="1">
    <location>
        <begin position="95"/>
        <end position="109"/>
    </location>
</feature>
<sequence>MADEVEVLVHISTPATRQNDILFRSLAEAYTEFEPAKAYRDEDRKGTRASQKAEVQSAGVVPASSERAIAREDVNLTPTASKESYGSFPSNVSSEWRRQSHDSLPEDSIRPISRLAKLDYSYRSWRNAATPTSSSRRNQDLPETSSDGLEDADTGFIEDSQSALEALQSQLHDECSATSADTSEDSGGEGGEDVG</sequence>
<feature type="compositionally biased region" description="Polar residues" evidence="1">
    <location>
        <begin position="76"/>
        <end position="94"/>
    </location>
</feature>
<comment type="caution">
    <text evidence="2">The sequence shown here is derived from an EMBL/GenBank/DDBJ whole genome shotgun (WGS) entry which is preliminary data.</text>
</comment>
<gene>
    <name evidence="2" type="ORF">E8E13_009176</name>
</gene>
<feature type="compositionally biased region" description="Polar residues" evidence="1">
    <location>
        <begin position="127"/>
        <end position="147"/>
    </location>
</feature>
<name>A0A9P4TDP5_CURKU</name>
<evidence type="ECO:0000313" key="3">
    <source>
        <dbReference type="Proteomes" id="UP000801428"/>
    </source>
</evidence>
<accession>A0A9P4TDP5</accession>